<gene>
    <name evidence="5" type="ORF">EV675_4778</name>
</gene>
<keyword evidence="3" id="KW-0460">Magnesium</keyword>
<evidence type="ECO:0000313" key="5">
    <source>
        <dbReference type="EMBL" id="RZS78137.1"/>
    </source>
</evidence>
<dbReference type="SMART" id="SM00922">
    <property type="entry name" value="MR_MLE"/>
    <property type="match status" value="1"/>
</dbReference>
<proteinExistence type="predicted"/>
<dbReference type="SFLD" id="SFLDS00001">
    <property type="entry name" value="Enolase"/>
    <property type="match status" value="1"/>
</dbReference>
<dbReference type="AlphaFoldDB" id="A0A4Q7N824"/>
<dbReference type="InterPro" id="IPR036849">
    <property type="entry name" value="Enolase-like_C_sf"/>
</dbReference>
<dbReference type="Pfam" id="PF13378">
    <property type="entry name" value="MR_MLE_C"/>
    <property type="match status" value="1"/>
</dbReference>
<keyword evidence="2" id="KW-0479">Metal-binding</keyword>
<sequence length="386" mass="42548">MTSAIRQDGAPALVDARITRIETIPLKVELERPATGSTLKLTHRCTIVTRVHTDTGVVGECFNGNDDELQPAIIRLIHDELEPLLKGRRVAAIDDAWAATRRATEPFLRDRRVALRAQACVDSALHDAVGKLAGLPLHLLWGGARERVPVVALGGYYRQSGDLEALADEVAELKAFGIHGLKLKLGGKTPAEDALRAQTVRRAGGDGFVLACDANQGWSREEALEFVRRTRDLNLAWFEEPCRWDNDRADMAVVRTVGGVPVAAGQSELSRFGCRDLLVAGAIDICNFDASWGGGPTEWRRVAMLASAFNVSVMQHLEPQIGLMMSAGVVNGRYAEVMLPWRDPFFYKLIANQPERPFVDGYYTLPTAPGWGMSFDPEYLEFARRK</sequence>
<evidence type="ECO:0000256" key="2">
    <source>
        <dbReference type="ARBA" id="ARBA00022723"/>
    </source>
</evidence>
<dbReference type="InterPro" id="IPR013341">
    <property type="entry name" value="Mandelate_racemase_N_dom"/>
</dbReference>
<dbReference type="SUPFAM" id="SSF51604">
    <property type="entry name" value="Enolase C-terminal domain-like"/>
    <property type="match status" value="1"/>
</dbReference>
<dbReference type="Pfam" id="PF02746">
    <property type="entry name" value="MR_MLE_N"/>
    <property type="match status" value="1"/>
</dbReference>
<evidence type="ECO:0000259" key="4">
    <source>
        <dbReference type="SMART" id="SM00922"/>
    </source>
</evidence>
<dbReference type="InterPro" id="IPR013342">
    <property type="entry name" value="Mandelate_racemase_C"/>
</dbReference>
<dbReference type="EMBL" id="SGXC01000003">
    <property type="protein sequence ID" value="RZS78137.1"/>
    <property type="molecule type" value="Genomic_DNA"/>
</dbReference>
<organism evidence="5 6">
    <name type="scientific">Pigmentiphaga kullae</name>
    <dbReference type="NCBI Taxonomy" id="151784"/>
    <lineage>
        <taxon>Bacteria</taxon>
        <taxon>Pseudomonadati</taxon>
        <taxon>Pseudomonadota</taxon>
        <taxon>Betaproteobacteria</taxon>
        <taxon>Burkholderiales</taxon>
        <taxon>Alcaligenaceae</taxon>
        <taxon>Pigmentiphaga</taxon>
    </lineage>
</organism>
<dbReference type="PANTHER" id="PTHR13794:SF58">
    <property type="entry name" value="MITOCHONDRIAL ENOLASE SUPERFAMILY MEMBER 1"/>
    <property type="match status" value="1"/>
</dbReference>
<comment type="caution">
    <text evidence="5">The sequence shown here is derived from an EMBL/GenBank/DDBJ whole genome shotgun (WGS) entry which is preliminary data.</text>
</comment>
<feature type="domain" description="Mandelate racemase/muconate lactonizing enzyme C-terminal" evidence="4">
    <location>
        <begin position="163"/>
        <end position="261"/>
    </location>
</feature>
<protein>
    <submittedName>
        <fullName evidence="5">D-arabinonate dehydratase</fullName>
    </submittedName>
</protein>
<dbReference type="SUPFAM" id="SSF54826">
    <property type="entry name" value="Enolase N-terminal domain-like"/>
    <property type="match status" value="1"/>
</dbReference>
<dbReference type="GO" id="GO:0000287">
    <property type="term" value="F:magnesium ion binding"/>
    <property type="evidence" value="ECO:0007669"/>
    <property type="project" value="TreeGrafter"/>
</dbReference>
<dbReference type="GO" id="GO:0016052">
    <property type="term" value="P:carbohydrate catabolic process"/>
    <property type="evidence" value="ECO:0007669"/>
    <property type="project" value="TreeGrafter"/>
</dbReference>
<name>A0A4Q7N824_9BURK</name>
<dbReference type="InterPro" id="IPR029017">
    <property type="entry name" value="Enolase-like_N"/>
</dbReference>
<evidence type="ECO:0000256" key="3">
    <source>
        <dbReference type="ARBA" id="ARBA00022842"/>
    </source>
</evidence>
<comment type="cofactor">
    <cofactor evidence="1">
        <name>Mg(2+)</name>
        <dbReference type="ChEBI" id="CHEBI:18420"/>
    </cofactor>
</comment>
<accession>A0A4Q7N824</accession>
<keyword evidence="6" id="KW-1185">Reference proteome</keyword>
<dbReference type="CDD" id="cd03316">
    <property type="entry name" value="MR_like"/>
    <property type="match status" value="1"/>
</dbReference>
<evidence type="ECO:0000313" key="6">
    <source>
        <dbReference type="Proteomes" id="UP000292445"/>
    </source>
</evidence>
<dbReference type="InterPro" id="IPR029065">
    <property type="entry name" value="Enolase_C-like"/>
</dbReference>
<dbReference type="PANTHER" id="PTHR13794">
    <property type="entry name" value="ENOLASE SUPERFAMILY, MANDELATE RACEMASE"/>
    <property type="match status" value="1"/>
</dbReference>
<dbReference type="OrthoDB" id="8609034at2"/>
<dbReference type="Proteomes" id="UP000292445">
    <property type="component" value="Unassembled WGS sequence"/>
</dbReference>
<dbReference type="Gene3D" id="3.30.390.10">
    <property type="entry name" value="Enolase-like, N-terminal domain"/>
    <property type="match status" value="1"/>
</dbReference>
<dbReference type="Gene3D" id="3.20.20.120">
    <property type="entry name" value="Enolase-like C-terminal domain"/>
    <property type="match status" value="1"/>
</dbReference>
<reference evidence="5 6" key="1">
    <citation type="submission" date="2019-02" db="EMBL/GenBank/DDBJ databases">
        <title>Genomic Encyclopedia of Type Strains, Phase IV (KMG-IV): sequencing the most valuable type-strain genomes for metagenomic binning, comparative biology and taxonomic classification.</title>
        <authorList>
            <person name="Goeker M."/>
        </authorList>
    </citation>
    <scope>NUCLEOTIDE SEQUENCE [LARGE SCALE GENOMIC DNA]</scope>
    <source>
        <strain evidence="5 6">K24</strain>
    </source>
</reference>
<dbReference type="GO" id="GO:0016836">
    <property type="term" value="F:hydro-lyase activity"/>
    <property type="evidence" value="ECO:0007669"/>
    <property type="project" value="TreeGrafter"/>
</dbReference>
<dbReference type="InterPro" id="IPR046945">
    <property type="entry name" value="RHMD-like"/>
</dbReference>
<evidence type="ECO:0000256" key="1">
    <source>
        <dbReference type="ARBA" id="ARBA00001946"/>
    </source>
</evidence>
<dbReference type="RefSeq" id="WP_130360675.1">
    <property type="nucleotide sequence ID" value="NZ_SGXC01000003.1"/>
</dbReference>